<dbReference type="OrthoDB" id="7161641at2"/>
<keyword evidence="4" id="KW-1185">Reference proteome</keyword>
<dbReference type="AlphaFoldDB" id="A0A1E5Q537"/>
<accession>A0A1E5Q537</accession>
<feature type="domain" description="YhdP central" evidence="2">
    <location>
        <begin position="953"/>
        <end position="1092"/>
    </location>
</feature>
<dbReference type="InterPro" id="IPR052894">
    <property type="entry name" value="AsmA-related"/>
</dbReference>
<reference evidence="4" key="1">
    <citation type="submission" date="2016-07" db="EMBL/GenBank/DDBJ databases">
        <authorList>
            <person name="Florea S."/>
            <person name="Webb J.S."/>
            <person name="Jaromczyk J."/>
            <person name="Schardl C.L."/>
        </authorList>
    </citation>
    <scope>NUCLEOTIDE SEQUENCE [LARGE SCALE GENOMIC DNA]</scope>
    <source>
        <strain evidence="4">MV-1</strain>
    </source>
</reference>
<sequence>MIGGLGLGLLVAMLLVAWRLTTGPVSIGFLTPYIKNALAEVYKGGVNVSIDDTILTWAGWERTLDIRIVNLHTTLPSGEDLARVPEVSISLSAKALVRGVVAPRSIEFFGPSFRLVRDQDGHLALGLMGAQLGSDGKAQQASNDFVASMILLMLQDPDPSQAMSYLKRMSIVSGDLSYEDQALGTTLQASNANAHFTRVQGGLEAELDLNLQAGDKVAAVSILGGYSVAGKRIDLGVSFEKVNPADFASLSPRMEALGALDIDLSGTTTLSMDQGGRIEGIGFDLSGAKGSIALPVSLAAQLDILAWAQRVAVDELHIQGRYEGSDEVLDINNLDMTLRAGENLYLPAPINHELPLKMLKTALSYAGDTGKLDVKDMQIGLRSPSIPDSEGPVANLTLAIEGLLKGPVTEPESEGERAAEAPPFAGLSLDLTGSVRNVAFNDLDSYWPKDLGIDARMWVIPNLRDGVAEHASVHVALRSDVGVGGGLALTALEGEIQASGLTVDYLAPMPPGKNAHGSATFTAERFDIKIDGADAFKGLKVLDGQVSLLKLQEDLPEADIQLKVSGPVPAALALIDHEPLGFASIIGLNPKGTDGTVTTNISLKLPLKADLLAEEVIAKADAHLSKARIKDSLFHKDLEKGDLQLTVTNDALDLKGTAVLGDVPVQIGWSHDFRGAALFRDHYEISGTIKEVLNLGALGIEVPDILARYMRGGAQANVNYTELSDGRQSLSARVDLANIHLAAPELGWDKPQGVPGIAVMELRLKGDVPVAIPKFSVSAPNMNIAGSVQFSKSGQLARVDIDTMRSGHTDVSGSLTPLKPLDANPPLANTPWELVLRGESLDVGLLWDEMLGIRDVSGQENLQDDNLMLDVAVDIRNVLIRKDRIMTDLIGSVYRENGQWRKLDVVGVVGEGERQGSIELMLDTDTDGLRYLSIASDKAGSALKTLDLYDNILGGTFDLKAAYTEVGKDAPLEGVVKVKNYAMIEAPAFAKLIGIMSLTGVLDALQGDGLNFDIFEAPFKLEKGVLHLTDARASGPTIGITASGTVNMDQKLLDIKGTVVPAYMINALLGKIPLIGELFTGPEKGGGLFAATYTMKGVEDNVEITVNPLSALAPGVLRGIFTDSGKETETPQGPKTPTIPPTPKSAPSDAVTPAPIK</sequence>
<dbReference type="GO" id="GO:0005886">
    <property type="term" value="C:plasma membrane"/>
    <property type="evidence" value="ECO:0007669"/>
    <property type="project" value="TreeGrafter"/>
</dbReference>
<evidence type="ECO:0000259" key="2">
    <source>
        <dbReference type="Pfam" id="PF13116"/>
    </source>
</evidence>
<dbReference type="STRING" id="28181.BEN30_15230"/>
<dbReference type="RefSeq" id="WP_069958932.1">
    <property type="nucleotide sequence ID" value="NZ_MCGG01000054.1"/>
</dbReference>
<comment type="caution">
    <text evidence="3">The sequence shown here is derived from an EMBL/GenBank/DDBJ whole genome shotgun (WGS) entry which is preliminary data.</text>
</comment>
<dbReference type="EMBL" id="MCGG01000054">
    <property type="protein sequence ID" value="OEJ65223.1"/>
    <property type="molecule type" value="Genomic_DNA"/>
</dbReference>
<protein>
    <recommendedName>
        <fullName evidence="2">YhdP central domain-containing protein</fullName>
    </recommendedName>
</protein>
<feature type="region of interest" description="Disordered" evidence="1">
    <location>
        <begin position="1122"/>
        <end position="1157"/>
    </location>
</feature>
<dbReference type="Proteomes" id="UP000095347">
    <property type="component" value="Unassembled WGS sequence"/>
</dbReference>
<dbReference type="Pfam" id="PF13116">
    <property type="entry name" value="YhdP"/>
    <property type="match status" value="2"/>
</dbReference>
<evidence type="ECO:0000256" key="1">
    <source>
        <dbReference type="SAM" id="MobiDB-lite"/>
    </source>
</evidence>
<name>A0A1E5Q537_9PROT</name>
<feature type="domain" description="YhdP central" evidence="2">
    <location>
        <begin position="428"/>
        <end position="805"/>
    </location>
</feature>
<dbReference type="PANTHER" id="PTHR30441">
    <property type="entry name" value="DUF748 DOMAIN-CONTAINING PROTEIN"/>
    <property type="match status" value="1"/>
</dbReference>
<dbReference type="InterPro" id="IPR025263">
    <property type="entry name" value="YhdP_central"/>
</dbReference>
<gene>
    <name evidence="3" type="ORF">BEN30_15230</name>
</gene>
<evidence type="ECO:0000313" key="4">
    <source>
        <dbReference type="Proteomes" id="UP000095347"/>
    </source>
</evidence>
<dbReference type="PANTHER" id="PTHR30441:SF4">
    <property type="entry name" value="PROTEIN ASMA"/>
    <property type="match status" value="1"/>
</dbReference>
<dbReference type="GO" id="GO:0090313">
    <property type="term" value="P:regulation of protein targeting to membrane"/>
    <property type="evidence" value="ECO:0007669"/>
    <property type="project" value="TreeGrafter"/>
</dbReference>
<evidence type="ECO:0000313" key="3">
    <source>
        <dbReference type="EMBL" id="OEJ65223.1"/>
    </source>
</evidence>
<organism evidence="3 4">
    <name type="scientific">Magnetovibrio blakemorei</name>
    <dbReference type="NCBI Taxonomy" id="28181"/>
    <lineage>
        <taxon>Bacteria</taxon>
        <taxon>Pseudomonadati</taxon>
        <taxon>Pseudomonadota</taxon>
        <taxon>Alphaproteobacteria</taxon>
        <taxon>Rhodospirillales</taxon>
        <taxon>Magnetovibrionaceae</taxon>
        <taxon>Magnetovibrio</taxon>
    </lineage>
</organism>
<proteinExistence type="predicted"/>